<reference evidence="13 14" key="1">
    <citation type="journal article" date="2011" name="J. Gen. Appl. Microbiol.">
        <title>Draft genome sequencing of the enigmatic basidiomycete Mixia osmundae.</title>
        <authorList>
            <person name="Nishida H."/>
            <person name="Nagatsuka Y."/>
            <person name="Sugiyama J."/>
        </authorList>
    </citation>
    <scope>NUCLEOTIDE SEQUENCE [LARGE SCALE GENOMIC DNA]</scope>
    <source>
        <strain evidence="14">CBS 9802 / IAM 14324 / JCM 22182 / KY 12970</strain>
    </source>
</reference>
<dbReference type="SMART" id="SM00490">
    <property type="entry name" value="HELICc"/>
    <property type="match status" value="1"/>
</dbReference>
<dbReference type="STRING" id="764103.G7E307"/>
<dbReference type="FunFam" id="2.40.30.300:FF:000001">
    <property type="entry name" value="Mtr4 exosome RNA helicase"/>
    <property type="match status" value="1"/>
</dbReference>
<dbReference type="GO" id="GO:0003724">
    <property type="term" value="F:RNA helicase activity"/>
    <property type="evidence" value="ECO:0007669"/>
    <property type="project" value="UniProtKB-ARBA"/>
</dbReference>
<dbReference type="InterPro" id="IPR050699">
    <property type="entry name" value="RNA-DNA_Helicase"/>
</dbReference>
<organism evidence="13 14">
    <name type="scientific">Mixia osmundae (strain CBS 9802 / IAM 14324 / JCM 22182 / KY 12970)</name>
    <dbReference type="NCBI Taxonomy" id="764103"/>
    <lineage>
        <taxon>Eukaryota</taxon>
        <taxon>Fungi</taxon>
        <taxon>Dikarya</taxon>
        <taxon>Basidiomycota</taxon>
        <taxon>Pucciniomycotina</taxon>
        <taxon>Mixiomycetes</taxon>
        <taxon>Mixiales</taxon>
        <taxon>Mixiaceae</taxon>
        <taxon>Mixia</taxon>
    </lineage>
</organism>
<dbReference type="GO" id="GO:0006401">
    <property type="term" value="P:RNA catabolic process"/>
    <property type="evidence" value="ECO:0007669"/>
    <property type="project" value="UniProtKB-ARBA"/>
</dbReference>
<comment type="similarity">
    <text evidence="2">Belongs to the helicase family. SKI2 subfamily.</text>
</comment>
<dbReference type="InterPro" id="IPR029052">
    <property type="entry name" value="Metallo-depent_PP-like"/>
</dbReference>
<reference evidence="13 14" key="2">
    <citation type="journal article" date="2012" name="Open Biol.">
        <title>Characteristics of nucleosomes and linker DNA regions on the genome of the basidiomycete Mixia osmundae revealed by mono- and dinucleosome mapping.</title>
        <authorList>
            <person name="Nishida H."/>
            <person name="Kondo S."/>
            <person name="Matsumoto T."/>
            <person name="Suzuki Y."/>
            <person name="Yoshikawa H."/>
            <person name="Taylor T.D."/>
            <person name="Sugiyama J."/>
        </authorList>
    </citation>
    <scope>NUCLEOTIDE SEQUENCE [LARGE SCALE GENOMIC DNA]</scope>
    <source>
        <strain evidence="14">CBS 9802 / IAM 14324 / JCM 22182 / KY 12970</strain>
    </source>
</reference>
<dbReference type="Pfam" id="PF00271">
    <property type="entry name" value="Helicase_C"/>
    <property type="match status" value="1"/>
</dbReference>
<keyword evidence="10" id="KW-1133">Transmembrane helix</keyword>
<evidence type="ECO:0000256" key="9">
    <source>
        <dbReference type="SAM" id="MobiDB-lite"/>
    </source>
</evidence>
<dbReference type="EMBL" id="BABT02000117">
    <property type="protein sequence ID" value="GAA97188.1"/>
    <property type="molecule type" value="Genomic_DNA"/>
</dbReference>
<keyword evidence="3" id="KW-0698">rRNA processing</keyword>
<dbReference type="PROSITE" id="PS51192">
    <property type="entry name" value="HELICASE_ATP_BIND_1"/>
    <property type="match status" value="1"/>
</dbReference>
<dbReference type="GO" id="GO:0003676">
    <property type="term" value="F:nucleic acid binding"/>
    <property type="evidence" value="ECO:0007669"/>
    <property type="project" value="InterPro"/>
</dbReference>
<dbReference type="GO" id="GO:0016787">
    <property type="term" value="F:hydrolase activity"/>
    <property type="evidence" value="ECO:0007669"/>
    <property type="project" value="UniProtKB-KW"/>
</dbReference>
<keyword evidence="14" id="KW-1185">Reference proteome</keyword>
<feature type="domain" description="Helicase ATP-binding" evidence="11">
    <location>
        <begin position="820"/>
        <end position="976"/>
    </location>
</feature>
<dbReference type="InParanoid" id="G7E307"/>
<dbReference type="Pfam" id="PF13234">
    <property type="entry name" value="MTR4_beta-barrel"/>
    <property type="match status" value="1"/>
</dbReference>
<dbReference type="Gene3D" id="3.60.21.10">
    <property type="match status" value="1"/>
</dbReference>
<evidence type="ECO:0000256" key="1">
    <source>
        <dbReference type="ARBA" id="ARBA00004123"/>
    </source>
</evidence>
<dbReference type="CDD" id="cd13154">
    <property type="entry name" value="KOW_Mtr4"/>
    <property type="match status" value="1"/>
</dbReference>
<evidence type="ECO:0000313" key="13">
    <source>
        <dbReference type="EMBL" id="GAA97188.1"/>
    </source>
</evidence>
<dbReference type="GO" id="GO:0031499">
    <property type="term" value="C:TRAMP complex"/>
    <property type="evidence" value="ECO:0007669"/>
    <property type="project" value="UniProtKB-ARBA"/>
</dbReference>
<dbReference type="HOGENOM" id="CLU_240289_0_0_1"/>
<keyword evidence="4" id="KW-0547">Nucleotide-binding</keyword>
<evidence type="ECO:0000256" key="6">
    <source>
        <dbReference type="ARBA" id="ARBA00022806"/>
    </source>
</evidence>
<dbReference type="SUPFAM" id="SSF52540">
    <property type="entry name" value="P-loop containing nucleoside triphosphate hydrolases"/>
    <property type="match status" value="1"/>
</dbReference>
<dbReference type="GO" id="GO:0005524">
    <property type="term" value="F:ATP binding"/>
    <property type="evidence" value="ECO:0007669"/>
    <property type="project" value="UniProtKB-KW"/>
</dbReference>
<dbReference type="InterPro" id="IPR004843">
    <property type="entry name" value="Calcineurin-like_PHP"/>
</dbReference>
<dbReference type="PANTHER" id="PTHR12131:SF7">
    <property type="entry name" value="EXOSOME RNA HELICASE MTR4"/>
    <property type="match status" value="1"/>
</dbReference>
<dbReference type="InterPro" id="IPR012961">
    <property type="entry name" value="Ski2/MTR4_C"/>
</dbReference>
<keyword evidence="8" id="KW-0539">Nucleus</keyword>
<dbReference type="FunFam" id="3.40.50.300:FF:000141">
    <property type="entry name" value="ATP-dependent RNA helicase DOB1"/>
    <property type="match status" value="1"/>
</dbReference>
<dbReference type="PANTHER" id="PTHR12131">
    <property type="entry name" value="ATP-DEPENDENT RNA AND DNA HELICASE"/>
    <property type="match status" value="1"/>
</dbReference>
<evidence type="ECO:0000256" key="7">
    <source>
        <dbReference type="ARBA" id="ARBA00022840"/>
    </source>
</evidence>
<dbReference type="PROSITE" id="PS51194">
    <property type="entry name" value="HELICASE_CTER"/>
    <property type="match status" value="1"/>
</dbReference>
<feature type="region of interest" description="Disordered" evidence="9">
    <location>
        <begin position="651"/>
        <end position="779"/>
    </location>
</feature>
<evidence type="ECO:0008006" key="15">
    <source>
        <dbReference type="Google" id="ProtNLM"/>
    </source>
</evidence>
<dbReference type="CDD" id="cd18024">
    <property type="entry name" value="DEXHc_Mtr4-like"/>
    <property type="match status" value="1"/>
</dbReference>
<evidence type="ECO:0000313" key="14">
    <source>
        <dbReference type="Proteomes" id="UP000009131"/>
    </source>
</evidence>
<dbReference type="Gene3D" id="1.10.3380.30">
    <property type="match status" value="1"/>
</dbReference>
<accession>G7E307</accession>
<keyword evidence="7" id="KW-0067">ATP-binding</keyword>
<dbReference type="SMART" id="SM00487">
    <property type="entry name" value="DEXDc"/>
    <property type="match status" value="1"/>
</dbReference>
<feature type="compositionally biased region" description="Polar residues" evidence="9">
    <location>
        <begin position="700"/>
        <end position="712"/>
    </location>
</feature>
<dbReference type="Gene3D" id="3.40.50.300">
    <property type="entry name" value="P-loop containing nucleotide triphosphate hydrolases"/>
    <property type="match status" value="2"/>
</dbReference>
<evidence type="ECO:0000259" key="11">
    <source>
        <dbReference type="PROSITE" id="PS51192"/>
    </source>
</evidence>
<evidence type="ECO:0000256" key="4">
    <source>
        <dbReference type="ARBA" id="ARBA00022741"/>
    </source>
</evidence>
<dbReference type="Pfam" id="PF08148">
    <property type="entry name" value="DSHCT"/>
    <property type="match status" value="1"/>
</dbReference>
<evidence type="ECO:0000256" key="3">
    <source>
        <dbReference type="ARBA" id="ARBA00022552"/>
    </source>
</evidence>
<keyword evidence="10" id="KW-0812">Transmembrane</keyword>
<evidence type="ECO:0000256" key="2">
    <source>
        <dbReference type="ARBA" id="ARBA00010140"/>
    </source>
</evidence>
<dbReference type="InterPro" id="IPR025696">
    <property type="entry name" value="Beta-barrel_MTR4"/>
</dbReference>
<gene>
    <name evidence="13" type="primary">Mo03864</name>
    <name evidence="13" type="ORF">E5Q_03864</name>
</gene>
<dbReference type="RefSeq" id="XP_014571129.1">
    <property type="nucleotide sequence ID" value="XM_014715643.1"/>
</dbReference>
<dbReference type="InterPro" id="IPR001650">
    <property type="entry name" value="Helicase_C-like"/>
</dbReference>
<name>G7E307_MIXOS</name>
<comment type="caution">
    <text evidence="13">The sequence shown here is derived from an EMBL/GenBank/DDBJ whole genome shotgun (WGS) entry which is preliminary data.</text>
</comment>
<dbReference type="FunFam" id="3.40.50.300:FF:000083">
    <property type="entry name" value="ATP-dependent RNA helicase DOB1"/>
    <property type="match status" value="1"/>
</dbReference>
<dbReference type="GO" id="GO:0000460">
    <property type="term" value="P:maturation of 5.8S rRNA"/>
    <property type="evidence" value="ECO:0007669"/>
    <property type="project" value="TreeGrafter"/>
</dbReference>
<dbReference type="InterPro" id="IPR011545">
    <property type="entry name" value="DEAD/DEAH_box_helicase_dom"/>
</dbReference>
<dbReference type="eggNOG" id="KOG0948">
    <property type="taxonomic scope" value="Eukaryota"/>
</dbReference>
<sequence>MVGRPLFTLTGSENVRTRPSSPAFVEARIGLLSPNASPNLGSNGGWSTLPAREDDRPRPHRRSTSSNANAHYRFLSGSQLEDSPVKSRPSTPLSYYVPQTKSRWQFHLPRRRRLILIATLSSLLITLFVLLVFRDFVTFLRFKTINHLYDERWITSCRLRKAPALFTVGPDEASLVWETNCDMDKRRSETMKLRWATVHSDGTRAAWLESVQHAAVKRTILDETHFVYSARLLELTPGSFAYEIYSEGSSKSPRIWARHSFAWLTADALVPLPTKLPPILIAAVGDNQFNVKVFTRIMRKIGTLANRHWPITMPTLPTTNAMPQLLLHVGDAVQEIDNLQQWQTDFYDALNHHHRLSSQVPMIYARGNHDFDDTLAYTYSGGLPTLTLADGIQTSARLGTWQAFSLGRTRWIILDSNFDQGANDEQERWIRDEVKRDAWTKASFRIVVVHIPPFLEYWDQHAWTELDERDWGEHVRHRLMPHFQGPTVAHPASLVISGHSHAYARGTLSDDRASSMFALSYSNATRSHDATQQHGTTYTIIGGAGGTLDEDRVEDWHFFDSSIAGQHHFVSLALEHGTEEALPKHAHSVASVQLPSTCSHTQKDADLFDRLHWTAWDLSGRPIDSFVMSAPLCHFQMDDLFDVFDESQPVQNQPAVANAPPSRKRAKQDKPKTVAAPVNVVELSSSSESGEEAPVAGPSSVKSSSKATNGSAKTKAVPHALAGSSKHNKRSRREEEPVSGKVIATDSFQTESTREVAPSAGLAGAPPTAAEPAVSLTHQVRHQVAIPPDYPYTPISSHVQSKEPARTYPFVLDPFQQVSINSIERNESVLVSAHTSAGKTVVAEYAIAQCLRDKQRVIYTSPIKALSNQKYREMAAEFGDVGLMTGDVTINPTASCLVMTTEILRSMLYRGSEVMREVAWVIFDEIHYMRDKERGVVWEETIILLPHKVHYVFLSATIPNAFQFAEWICKIHEQPCHVVYTEFRPTPLQHYLFPAGGEGIHLVVDERGAFREDNFQKAMSSLNKGQGDDPSSPFARGKQGKTRKPQQKGLSDIYKIIKMIMTKNYHPVIVFAFSKRECESLALQMSKLEFNTEDEKAMVADVFNNAIAALSDDDRTLPQIEHILPLLKRGIGIHHGGLLPILKEVIEILFQEGLIKVLFATETFSIGLNMPAKTVVFTAVRKWDGTDTRDLSGGEYIQMSGRAGRRGKDDRGIVILMCDDKMEPSSAKSMVKGVADRLDSAFHLGYNMILNLMRVEGISPEYMLERCFFQFQSTGSVPQYEAELRQAEDEFDAIAIDREADVAEYYDMRQQLMLLNKDLHDVVTHPSYALPFMQPGRVVKVQHNNLDFGWACVVDFTKRRGEKGRELNVPAQEEFVVTVLLCCATGASEAVPPSNGDKGRFELHLVLLSTIQQISMIRLKLPTTLKSPDQRQVALQSLREVERRFPDGFGLLDPVKNMGITDPNFQALVERIAMLESKAAKCSIVDSPQLQQLYGQYEAKQAIQQRIRAAKKKVSDAHSVLHLDELKNRKRVLRRLGFANAEDVVEMKGRVACEISTGDELLLTEMIFHGVFNELTPEQSAALLSCFVFDEKSNDSTNKLRTELAGPLRVMQETAKRIAQVCKESHMVIDEEAYVASFKPELIDATYQWVKGAKFSDVSKQTDVFEGSLIRVFRRLGELIRQMASAAKAIGNTELETKFVDALKLLERPQSVVFNPSLYL</sequence>
<dbReference type="OrthoDB" id="64767at2759"/>
<feature type="transmembrane region" description="Helical" evidence="10">
    <location>
        <begin position="114"/>
        <end position="133"/>
    </location>
</feature>
<protein>
    <recommendedName>
        <fullName evidence="15">ATP-dependent RNA helicase DOB1</fullName>
    </recommendedName>
</protein>
<evidence type="ECO:0000256" key="10">
    <source>
        <dbReference type="SAM" id="Phobius"/>
    </source>
</evidence>
<proteinExistence type="inferred from homology"/>
<comment type="subcellular location">
    <subcellularLocation>
        <location evidence="1">Nucleus</location>
    </subcellularLocation>
</comment>
<dbReference type="Pfam" id="PF21408">
    <property type="entry name" value="MTR4-like_stalk"/>
    <property type="match status" value="1"/>
</dbReference>
<feature type="region of interest" description="Disordered" evidence="9">
    <location>
        <begin position="35"/>
        <end position="68"/>
    </location>
</feature>
<dbReference type="FunCoup" id="G7E307">
    <property type="interactions" value="834"/>
</dbReference>
<dbReference type="Proteomes" id="UP000009131">
    <property type="component" value="Unassembled WGS sequence"/>
</dbReference>
<evidence type="ECO:0000259" key="12">
    <source>
        <dbReference type="PROSITE" id="PS51194"/>
    </source>
</evidence>
<dbReference type="InterPro" id="IPR027417">
    <property type="entry name" value="P-loop_NTPase"/>
</dbReference>
<dbReference type="InterPro" id="IPR048392">
    <property type="entry name" value="MTR4-like_stalk"/>
</dbReference>
<feature type="domain" description="Helicase C-terminal" evidence="12">
    <location>
        <begin position="1052"/>
        <end position="1256"/>
    </location>
</feature>
<keyword evidence="10" id="KW-0472">Membrane</keyword>
<dbReference type="FunFam" id="1.10.3380.30:FF:000002">
    <property type="entry name" value="superkiller viralicidic activity 2-like 2"/>
    <property type="match status" value="1"/>
</dbReference>
<feature type="region of interest" description="Disordered" evidence="9">
    <location>
        <begin position="1020"/>
        <end position="1047"/>
    </location>
</feature>
<evidence type="ECO:0000256" key="5">
    <source>
        <dbReference type="ARBA" id="ARBA00022801"/>
    </source>
</evidence>
<keyword evidence="5" id="KW-0378">Hydrolase</keyword>
<dbReference type="SMART" id="SM01142">
    <property type="entry name" value="DSHCT"/>
    <property type="match status" value="1"/>
</dbReference>
<dbReference type="CDD" id="cd18795">
    <property type="entry name" value="SF2_C_Ski2"/>
    <property type="match status" value="1"/>
</dbReference>
<dbReference type="InterPro" id="IPR014001">
    <property type="entry name" value="Helicase_ATP-bd"/>
</dbReference>
<keyword evidence="6" id="KW-0347">Helicase</keyword>
<dbReference type="Pfam" id="PF00270">
    <property type="entry name" value="DEAD"/>
    <property type="match status" value="1"/>
</dbReference>
<evidence type="ECO:0000256" key="8">
    <source>
        <dbReference type="ARBA" id="ARBA00023242"/>
    </source>
</evidence>
<dbReference type="Pfam" id="PF00149">
    <property type="entry name" value="Metallophos"/>
    <property type="match status" value="1"/>
</dbReference>
<dbReference type="Gene3D" id="2.40.30.300">
    <property type="match status" value="1"/>
</dbReference>
<dbReference type="SUPFAM" id="SSF56300">
    <property type="entry name" value="Metallo-dependent phosphatases"/>
    <property type="match status" value="1"/>
</dbReference>